<dbReference type="EMBL" id="AUZM01000009">
    <property type="protein sequence ID" value="ERT08570.1"/>
    <property type="molecule type" value="Genomic_DNA"/>
</dbReference>
<proteinExistence type="predicted"/>
<dbReference type="RefSeq" id="WP_023065163.1">
    <property type="nucleotide sequence ID" value="NZ_AUZM01000009.1"/>
</dbReference>
<dbReference type="OrthoDB" id="459822at2"/>
<protein>
    <submittedName>
        <fullName evidence="1">Uncharacterized protein</fullName>
    </submittedName>
</protein>
<sequence>MQLPEGKYNICTNSLALNGLPISVLEETLKRLGEGTNTIAAAWFTQQVVN</sequence>
<dbReference type="Proteomes" id="UP000017127">
    <property type="component" value="Unassembled WGS sequence"/>
</dbReference>
<evidence type="ECO:0000313" key="2">
    <source>
        <dbReference type="Proteomes" id="UP000017127"/>
    </source>
</evidence>
<accession>U7QN91</accession>
<reference evidence="1 2" key="1">
    <citation type="journal article" date="2013" name="Front. Microbiol.">
        <title>Comparative genomic analyses of the cyanobacterium, Lyngbya aestuarii BL J, a powerful hydrogen producer.</title>
        <authorList>
            <person name="Kothari A."/>
            <person name="Vaughn M."/>
            <person name="Garcia-Pichel F."/>
        </authorList>
    </citation>
    <scope>NUCLEOTIDE SEQUENCE [LARGE SCALE GENOMIC DNA]</scope>
    <source>
        <strain evidence="1 2">BL J</strain>
    </source>
</reference>
<organism evidence="1 2">
    <name type="scientific">Lyngbya aestuarii BL J</name>
    <dbReference type="NCBI Taxonomy" id="1348334"/>
    <lineage>
        <taxon>Bacteria</taxon>
        <taxon>Bacillati</taxon>
        <taxon>Cyanobacteriota</taxon>
        <taxon>Cyanophyceae</taxon>
        <taxon>Oscillatoriophycideae</taxon>
        <taxon>Oscillatoriales</taxon>
        <taxon>Microcoleaceae</taxon>
        <taxon>Lyngbya</taxon>
    </lineage>
</organism>
<name>U7QN91_9CYAN</name>
<evidence type="ECO:0000313" key="1">
    <source>
        <dbReference type="EMBL" id="ERT08570.1"/>
    </source>
</evidence>
<gene>
    <name evidence="1" type="ORF">M595_1339</name>
</gene>
<comment type="caution">
    <text evidence="1">The sequence shown here is derived from an EMBL/GenBank/DDBJ whole genome shotgun (WGS) entry which is preliminary data.</text>
</comment>
<dbReference type="AlphaFoldDB" id="U7QN91"/>
<keyword evidence="2" id="KW-1185">Reference proteome</keyword>